<evidence type="ECO:0000256" key="1">
    <source>
        <dbReference type="ARBA" id="ARBA00004429"/>
    </source>
</evidence>
<evidence type="ECO:0000256" key="3">
    <source>
        <dbReference type="ARBA" id="ARBA00018831"/>
    </source>
</evidence>
<organism evidence="10 11">
    <name type="scientific">Oceanimonas doudoroffii</name>
    <dbReference type="NCBI Taxonomy" id="84158"/>
    <lineage>
        <taxon>Bacteria</taxon>
        <taxon>Pseudomonadati</taxon>
        <taxon>Pseudomonadota</taxon>
        <taxon>Gammaproteobacteria</taxon>
        <taxon>Aeromonadales</taxon>
        <taxon>Aeromonadaceae</taxon>
        <taxon>Oceanimonas</taxon>
    </lineage>
</organism>
<dbReference type="OrthoDB" id="7066670at2"/>
<keyword evidence="6 9" id="KW-0812">Transmembrane</keyword>
<comment type="caution">
    <text evidence="10">The sequence shown here is derived from an EMBL/GenBank/DDBJ whole genome shotgun (WGS) entry which is preliminary data.</text>
</comment>
<keyword evidence="7 9" id="KW-1133">Transmembrane helix</keyword>
<keyword evidence="8 9" id="KW-0472">Membrane</keyword>
<evidence type="ECO:0000313" key="11">
    <source>
        <dbReference type="Proteomes" id="UP000242757"/>
    </source>
</evidence>
<dbReference type="NCBIfam" id="NF002493">
    <property type="entry name" value="PRK01816.1"/>
    <property type="match status" value="1"/>
</dbReference>
<dbReference type="AlphaFoldDB" id="A0A233RBV1"/>
<evidence type="ECO:0000256" key="8">
    <source>
        <dbReference type="ARBA" id="ARBA00023136"/>
    </source>
</evidence>
<feature type="transmembrane region" description="Helical" evidence="9">
    <location>
        <begin position="64"/>
        <end position="85"/>
    </location>
</feature>
<dbReference type="Proteomes" id="UP000242757">
    <property type="component" value="Unassembled WGS sequence"/>
</dbReference>
<dbReference type="RefSeq" id="WP_094201751.1">
    <property type="nucleotide sequence ID" value="NZ_NBIM01000007.1"/>
</dbReference>
<evidence type="ECO:0000256" key="5">
    <source>
        <dbReference type="ARBA" id="ARBA00022519"/>
    </source>
</evidence>
<reference evidence="10 11" key="1">
    <citation type="submission" date="2017-08" db="EMBL/GenBank/DDBJ databases">
        <title>A Genome Sequence of Oceanimonas doudoroffii ATCC 27123T.</title>
        <authorList>
            <person name="Brennan M.A."/>
            <person name="Maclea K.S."/>
            <person name="Mcclelland W.D."/>
            <person name="Trachtenberg A.M."/>
        </authorList>
    </citation>
    <scope>NUCLEOTIDE SEQUENCE [LARGE SCALE GENOMIC DNA]</scope>
    <source>
        <strain evidence="10 11">ATCC 27123</strain>
    </source>
</reference>
<protein>
    <recommendedName>
        <fullName evidence="3">UPF0208 membrane protein YfbV</fullName>
    </recommendedName>
</protein>
<evidence type="ECO:0000313" key="10">
    <source>
        <dbReference type="EMBL" id="OXY80865.1"/>
    </source>
</evidence>
<name>A0A233RBV1_9GAMM</name>
<dbReference type="InterPro" id="IPR007334">
    <property type="entry name" value="UPF0208"/>
</dbReference>
<evidence type="ECO:0000256" key="9">
    <source>
        <dbReference type="SAM" id="Phobius"/>
    </source>
</evidence>
<evidence type="ECO:0000256" key="7">
    <source>
        <dbReference type="ARBA" id="ARBA00022989"/>
    </source>
</evidence>
<keyword evidence="5" id="KW-0997">Cell inner membrane</keyword>
<proteinExistence type="inferred from homology"/>
<comment type="similarity">
    <text evidence="2">Belongs to the UPF0208 family.</text>
</comment>
<sequence length="146" mass="16783">MSPFTHTLHRGQQYLAIWPQERRLAPLFPECRIMVATRYGVRTMPALITLSLLLQFQFGAPHYWPSVVASVLFLASLPLQGYYWLGKRADTHLPPSLREWYLQIHDKLAAAGGRVKAPVSRPRYFELGETLNSAFKQLDKSFIEEP</sequence>
<gene>
    <name evidence="10" type="ORF">B6S08_15670</name>
</gene>
<dbReference type="Pfam" id="PF04217">
    <property type="entry name" value="DUF412"/>
    <property type="match status" value="1"/>
</dbReference>
<dbReference type="EMBL" id="NBIM01000007">
    <property type="protein sequence ID" value="OXY80865.1"/>
    <property type="molecule type" value="Genomic_DNA"/>
</dbReference>
<feature type="transmembrane region" description="Helical" evidence="9">
    <location>
        <begin position="39"/>
        <end position="58"/>
    </location>
</feature>
<evidence type="ECO:0000256" key="2">
    <source>
        <dbReference type="ARBA" id="ARBA00009474"/>
    </source>
</evidence>
<evidence type="ECO:0000256" key="4">
    <source>
        <dbReference type="ARBA" id="ARBA00022475"/>
    </source>
</evidence>
<evidence type="ECO:0000256" key="6">
    <source>
        <dbReference type="ARBA" id="ARBA00022692"/>
    </source>
</evidence>
<comment type="subcellular location">
    <subcellularLocation>
        <location evidence="1">Cell inner membrane</location>
        <topology evidence="1">Multi-pass membrane protein</topology>
    </subcellularLocation>
</comment>
<dbReference type="GO" id="GO:0005886">
    <property type="term" value="C:plasma membrane"/>
    <property type="evidence" value="ECO:0007669"/>
    <property type="project" value="UniProtKB-SubCell"/>
</dbReference>
<keyword evidence="11" id="KW-1185">Reference proteome</keyword>
<accession>A0A233RBV1</accession>
<keyword evidence="4" id="KW-1003">Cell membrane</keyword>